<dbReference type="InterPro" id="IPR008927">
    <property type="entry name" value="6-PGluconate_DH-like_C_sf"/>
</dbReference>
<dbReference type="InterPro" id="IPR000304">
    <property type="entry name" value="Pyrroline-COOH_reductase"/>
</dbReference>
<keyword evidence="7 10" id="KW-0560">Oxidoreductase</keyword>
<evidence type="ECO:0000256" key="5">
    <source>
        <dbReference type="ARBA" id="ARBA00022650"/>
    </source>
</evidence>
<dbReference type="RefSeq" id="WP_075709758.1">
    <property type="nucleotide sequence ID" value="NZ_MJMJ01000034.1"/>
</dbReference>
<dbReference type="InterPro" id="IPR028939">
    <property type="entry name" value="P5C_Rdtase_cat_N"/>
</dbReference>
<evidence type="ECO:0000256" key="13">
    <source>
        <dbReference type="RuleBase" id="RU003903"/>
    </source>
</evidence>
<dbReference type="GO" id="GO:0004735">
    <property type="term" value="F:pyrroline-5-carboxylate reductase activity"/>
    <property type="evidence" value="ECO:0007669"/>
    <property type="project" value="UniProtKB-UniRule"/>
</dbReference>
<organism evidence="16 17">
    <name type="scientific">Vibrio panuliri</name>
    <dbReference type="NCBI Taxonomy" id="1381081"/>
    <lineage>
        <taxon>Bacteria</taxon>
        <taxon>Pseudomonadati</taxon>
        <taxon>Pseudomonadota</taxon>
        <taxon>Gammaproteobacteria</taxon>
        <taxon>Vibrionales</taxon>
        <taxon>Vibrionaceae</taxon>
        <taxon>Vibrio</taxon>
    </lineage>
</organism>
<evidence type="ECO:0000259" key="15">
    <source>
        <dbReference type="Pfam" id="PF14748"/>
    </source>
</evidence>
<evidence type="ECO:0000256" key="2">
    <source>
        <dbReference type="ARBA" id="ARBA00005525"/>
    </source>
</evidence>
<keyword evidence="4 10" id="KW-0028">Amino-acid biosynthesis</keyword>
<dbReference type="GO" id="GO:0055129">
    <property type="term" value="P:L-proline biosynthetic process"/>
    <property type="evidence" value="ECO:0007669"/>
    <property type="project" value="UniProtKB-UniRule"/>
</dbReference>
<comment type="function">
    <text evidence="10">Catalyzes the reduction of 1-pyrroline-5-carboxylate (PCA) to L-proline.</text>
</comment>
<dbReference type="GO" id="GO:0005737">
    <property type="term" value="C:cytoplasm"/>
    <property type="evidence" value="ECO:0007669"/>
    <property type="project" value="UniProtKB-SubCell"/>
</dbReference>
<dbReference type="PANTHER" id="PTHR11645">
    <property type="entry name" value="PYRROLINE-5-CARBOXYLATE REDUCTASE"/>
    <property type="match status" value="1"/>
</dbReference>
<feature type="binding site" evidence="12">
    <location>
        <begin position="9"/>
        <end position="14"/>
    </location>
    <ligand>
        <name>NADP(+)</name>
        <dbReference type="ChEBI" id="CHEBI:58349"/>
    </ligand>
</feature>
<sequence length="272" mass="28936">MDHKKITFIGAGNMARSIIAGLLASGYPAELITATDPNQDQRDFLSDQYGINTNADNKAAADGADVIVLAVKPQLMSLVAEGMQAIDYQNKLVISIAAGISAERLNQMFAAKLNLVRVMPNTPALVSEGMSGLYAPDSIGSTDKQFAADLMSAVGKVCWVEQESGINNVIAAAGSAPAYFFLFMEAMQAEAIQQGFDAKTARLLVQQSALGAAEMVIANPETELSTLREQVTSKGGTTAEAIRTFNEHQLADIVAKAMQAAVIRAEEMEKLF</sequence>
<evidence type="ECO:0000256" key="7">
    <source>
        <dbReference type="ARBA" id="ARBA00023002"/>
    </source>
</evidence>
<dbReference type="Pfam" id="PF03807">
    <property type="entry name" value="F420_oxidored"/>
    <property type="match status" value="1"/>
</dbReference>
<dbReference type="UniPathway" id="UPA00098">
    <property type="reaction ID" value="UER00361"/>
</dbReference>
<dbReference type="Gene3D" id="3.40.50.720">
    <property type="entry name" value="NAD(P)-binding Rossmann-like Domain"/>
    <property type="match status" value="1"/>
</dbReference>
<dbReference type="HAMAP" id="MF_01925">
    <property type="entry name" value="P5C_reductase"/>
    <property type="match status" value="1"/>
</dbReference>
<accession>A0A1Q9HC27</accession>
<proteinExistence type="inferred from homology"/>
<dbReference type="AlphaFoldDB" id="A0A1Q9HC27"/>
<dbReference type="InterPro" id="IPR029036">
    <property type="entry name" value="P5CR_dimer"/>
</dbReference>
<keyword evidence="3 10" id="KW-0963">Cytoplasm</keyword>
<dbReference type="Pfam" id="PF14748">
    <property type="entry name" value="P5CR_dimer"/>
    <property type="match status" value="1"/>
</dbReference>
<comment type="subcellular location">
    <subcellularLocation>
        <location evidence="10">Cytoplasm</location>
    </subcellularLocation>
</comment>
<reference evidence="16 17" key="1">
    <citation type="submission" date="2016-09" db="EMBL/GenBank/DDBJ databases">
        <title>Genomic Taxonomy of the Vibrionaceae.</title>
        <authorList>
            <person name="Gonzalez-Castillo A."/>
            <person name="Gomez-Gil B."/>
            <person name="Enciso-Ibarra K."/>
        </authorList>
    </citation>
    <scope>NUCLEOTIDE SEQUENCE [LARGE SCALE GENOMIC DNA]</scope>
    <source>
        <strain evidence="16 17">CAIM 703</strain>
    </source>
</reference>
<dbReference type="SUPFAM" id="SSF51735">
    <property type="entry name" value="NAD(P)-binding Rossmann-fold domains"/>
    <property type="match status" value="1"/>
</dbReference>
<dbReference type="EMBL" id="MJMJ01000034">
    <property type="protein sequence ID" value="OLQ86944.1"/>
    <property type="molecule type" value="Genomic_DNA"/>
</dbReference>
<evidence type="ECO:0000256" key="3">
    <source>
        <dbReference type="ARBA" id="ARBA00022490"/>
    </source>
</evidence>
<dbReference type="InterPro" id="IPR036291">
    <property type="entry name" value="NAD(P)-bd_dom_sf"/>
</dbReference>
<dbReference type="PANTHER" id="PTHR11645:SF0">
    <property type="entry name" value="PYRROLINE-5-CARBOXYLATE REDUCTASE 3"/>
    <property type="match status" value="1"/>
</dbReference>
<dbReference type="PIRSF" id="PIRSF000193">
    <property type="entry name" value="Pyrrol-5-carb_rd"/>
    <property type="match status" value="1"/>
</dbReference>
<feature type="domain" description="Pyrroline-5-carboxylate reductase dimerisation" evidence="15">
    <location>
        <begin position="163"/>
        <end position="268"/>
    </location>
</feature>
<comment type="similarity">
    <text evidence="2 10 13">Belongs to the pyrroline-5-carboxylate reductase family.</text>
</comment>
<gene>
    <name evidence="10" type="primary">proC</name>
    <name evidence="16" type="ORF">BIY22_10220</name>
</gene>
<evidence type="ECO:0000256" key="12">
    <source>
        <dbReference type="PIRSR" id="PIRSR000193-1"/>
    </source>
</evidence>
<evidence type="ECO:0000256" key="10">
    <source>
        <dbReference type="HAMAP-Rule" id="MF_01925"/>
    </source>
</evidence>
<dbReference type="FunFam" id="3.40.50.720:FF:000105">
    <property type="entry name" value="Pyrroline-5-carboxylate reductase"/>
    <property type="match status" value="1"/>
</dbReference>
<evidence type="ECO:0000259" key="14">
    <source>
        <dbReference type="Pfam" id="PF03807"/>
    </source>
</evidence>
<comment type="caution">
    <text evidence="16">The sequence shown here is derived from an EMBL/GenBank/DDBJ whole genome shotgun (WGS) entry which is preliminary data.</text>
</comment>
<dbReference type="Proteomes" id="UP000186313">
    <property type="component" value="Unassembled WGS sequence"/>
</dbReference>
<dbReference type="FunFam" id="1.10.3730.10:FF:000001">
    <property type="entry name" value="Pyrroline-5-carboxylate reductase"/>
    <property type="match status" value="1"/>
</dbReference>
<comment type="pathway">
    <text evidence="1 10 13">Amino-acid biosynthesis; L-proline biosynthesis; L-proline from L-glutamate 5-semialdehyde: step 1/1.</text>
</comment>
<evidence type="ECO:0000313" key="17">
    <source>
        <dbReference type="Proteomes" id="UP000186313"/>
    </source>
</evidence>
<dbReference type="Gene3D" id="1.10.3730.10">
    <property type="entry name" value="ProC C-terminal domain-like"/>
    <property type="match status" value="1"/>
</dbReference>
<dbReference type="PROSITE" id="PS00521">
    <property type="entry name" value="P5CR"/>
    <property type="match status" value="1"/>
</dbReference>
<feature type="domain" description="Pyrroline-5-carboxylate reductase catalytic N-terminal" evidence="14">
    <location>
        <begin position="5"/>
        <end position="99"/>
    </location>
</feature>
<dbReference type="NCBIfam" id="TIGR00112">
    <property type="entry name" value="proC"/>
    <property type="match status" value="1"/>
</dbReference>
<protein>
    <recommendedName>
        <fullName evidence="10 11">Pyrroline-5-carboxylate reductase</fullName>
        <shortName evidence="10">P5C reductase</shortName>
        <shortName evidence="10">P5CR</shortName>
        <ecNumber evidence="10 11">1.5.1.2</ecNumber>
    </recommendedName>
    <alternativeName>
        <fullName evidence="10">PCA reductase</fullName>
    </alternativeName>
</protein>
<evidence type="ECO:0000256" key="1">
    <source>
        <dbReference type="ARBA" id="ARBA00005205"/>
    </source>
</evidence>
<feature type="binding site" evidence="12">
    <location>
        <begin position="70"/>
        <end position="73"/>
    </location>
    <ligand>
        <name>NADP(+)</name>
        <dbReference type="ChEBI" id="CHEBI:58349"/>
    </ligand>
</feature>
<dbReference type="STRING" id="1381081.BIY22_10220"/>
<feature type="binding site" evidence="12">
    <location>
        <position position="57"/>
    </location>
    <ligand>
        <name>NADPH</name>
        <dbReference type="ChEBI" id="CHEBI:57783"/>
    </ligand>
</feature>
<dbReference type="EC" id="1.5.1.2" evidence="10 11"/>
<comment type="catalytic activity">
    <reaction evidence="8 10">
        <text>L-proline + NAD(+) = (S)-1-pyrroline-5-carboxylate + NADH + 2 H(+)</text>
        <dbReference type="Rhea" id="RHEA:14105"/>
        <dbReference type="ChEBI" id="CHEBI:15378"/>
        <dbReference type="ChEBI" id="CHEBI:17388"/>
        <dbReference type="ChEBI" id="CHEBI:57540"/>
        <dbReference type="ChEBI" id="CHEBI:57945"/>
        <dbReference type="ChEBI" id="CHEBI:60039"/>
        <dbReference type="EC" id="1.5.1.2"/>
    </reaction>
</comment>
<evidence type="ECO:0000313" key="16">
    <source>
        <dbReference type="EMBL" id="OLQ86944.1"/>
    </source>
</evidence>
<evidence type="ECO:0000256" key="11">
    <source>
        <dbReference type="NCBIfam" id="TIGR00112"/>
    </source>
</evidence>
<dbReference type="SUPFAM" id="SSF48179">
    <property type="entry name" value="6-phosphogluconate dehydrogenase C-terminal domain-like"/>
    <property type="match status" value="1"/>
</dbReference>
<dbReference type="InterPro" id="IPR053790">
    <property type="entry name" value="P5CR-like_CS"/>
</dbReference>
<evidence type="ECO:0000256" key="9">
    <source>
        <dbReference type="ARBA" id="ARBA00052690"/>
    </source>
</evidence>
<keyword evidence="5 10" id="KW-0641">Proline biosynthesis</keyword>
<evidence type="ECO:0000256" key="8">
    <source>
        <dbReference type="ARBA" id="ARBA00050547"/>
    </source>
</evidence>
<evidence type="ECO:0000256" key="6">
    <source>
        <dbReference type="ARBA" id="ARBA00022857"/>
    </source>
</evidence>
<comment type="catalytic activity">
    <reaction evidence="9 10 13">
        <text>L-proline + NADP(+) = (S)-1-pyrroline-5-carboxylate + NADPH + 2 H(+)</text>
        <dbReference type="Rhea" id="RHEA:14109"/>
        <dbReference type="ChEBI" id="CHEBI:15378"/>
        <dbReference type="ChEBI" id="CHEBI:17388"/>
        <dbReference type="ChEBI" id="CHEBI:57783"/>
        <dbReference type="ChEBI" id="CHEBI:58349"/>
        <dbReference type="ChEBI" id="CHEBI:60039"/>
        <dbReference type="EC" id="1.5.1.2"/>
    </reaction>
</comment>
<name>A0A1Q9HC27_9VIBR</name>
<evidence type="ECO:0000256" key="4">
    <source>
        <dbReference type="ARBA" id="ARBA00022605"/>
    </source>
</evidence>
<keyword evidence="6 10" id="KW-0521">NADP</keyword>
<dbReference type="OrthoDB" id="9805754at2"/>